<evidence type="ECO:0000256" key="3">
    <source>
        <dbReference type="ARBA" id="ARBA00022692"/>
    </source>
</evidence>
<evidence type="ECO:0000256" key="2">
    <source>
        <dbReference type="ARBA" id="ARBA00022475"/>
    </source>
</evidence>
<keyword evidence="3 6" id="KW-0812">Transmembrane</keyword>
<dbReference type="RefSeq" id="WP_341877503.1">
    <property type="nucleotide sequence ID" value="NZ_CP121687.1"/>
</dbReference>
<dbReference type="InterPro" id="IPR005899">
    <property type="entry name" value="Na_pump_deCOase"/>
</dbReference>
<keyword evidence="4 6" id="KW-1133">Transmembrane helix</keyword>
<feature type="transmembrane region" description="Helical" evidence="6">
    <location>
        <begin position="6"/>
        <end position="29"/>
    </location>
</feature>
<name>A0ABZ2Y5B8_9FIRM</name>
<proteinExistence type="predicted"/>
<sequence length="118" mass="13226">MEQFIHGLMVTVIGMGVTFMALIALSYILDVFRILAEGPSSKKPEEPKLEEIVVQEEIHEEMVTEQDDLELIAVITAAIAASLETSTDQLRVRSFRRINSNTSAWNKAGRMSQVQNTF</sequence>
<keyword evidence="8" id="KW-1185">Reference proteome</keyword>
<dbReference type="Proteomes" id="UP001486565">
    <property type="component" value="Chromosome"/>
</dbReference>
<evidence type="ECO:0000256" key="5">
    <source>
        <dbReference type="ARBA" id="ARBA00023136"/>
    </source>
</evidence>
<evidence type="ECO:0000313" key="7">
    <source>
        <dbReference type="EMBL" id="WZL70537.1"/>
    </source>
</evidence>
<evidence type="ECO:0000256" key="4">
    <source>
        <dbReference type="ARBA" id="ARBA00022989"/>
    </source>
</evidence>
<keyword evidence="2" id="KW-1003">Cell membrane</keyword>
<evidence type="ECO:0000256" key="1">
    <source>
        <dbReference type="ARBA" id="ARBA00004236"/>
    </source>
</evidence>
<dbReference type="EMBL" id="CP121687">
    <property type="protein sequence ID" value="WZL70537.1"/>
    <property type="molecule type" value="Genomic_DNA"/>
</dbReference>
<evidence type="ECO:0000256" key="6">
    <source>
        <dbReference type="SAM" id="Phobius"/>
    </source>
</evidence>
<accession>A0ABZ2Y5B8</accession>
<dbReference type="Pfam" id="PF04277">
    <property type="entry name" value="OAD_gamma"/>
    <property type="match status" value="1"/>
</dbReference>
<gene>
    <name evidence="7" type="ORF">QBE51_03135</name>
</gene>
<dbReference type="NCBIfam" id="TIGR01195">
    <property type="entry name" value="oadG_fam"/>
    <property type="match status" value="1"/>
</dbReference>
<organism evidence="7 8">
    <name type="scientific">Defluviitalea saccharophila</name>
    <dbReference type="NCBI Taxonomy" id="879970"/>
    <lineage>
        <taxon>Bacteria</taxon>
        <taxon>Bacillati</taxon>
        <taxon>Bacillota</taxon>
        <taxon>Clostridia</taxon>
        <taxon>Lachnospirales</taxon>
        <taxon>Defluviitaleaceae</taxon>
        <taxon>Defluviitalea</taxon>
    </lineage>
</organism>
<protein>
    <submittedName>
        <fullName evidence="7">OadG family protein</fullName>
    </submittedName>
</protein>
<evidence type="ECO:0000313" key="8">
    <source>
        <dbReference type="Proteomes" id="UP001486565"/>
    </source>
</evidence>
<comment type="subcellular location">
    <subcellularLocation>
        <location evidence="1">Cell membrane</location>
    </subcellularLocation>
</comment>
<keyword evidence="5 6" id="KW-0472">Membrane</keyword>
<reference evidence="7 8" key="1">
    <citation type="submission" date="2023-03" db="EMBL/GenBank/DDBJ databases">
        <title>Novel Species.</title>
        <authorList>
            <person name="Ma S."/>
        </authorList>
    </citation>
    <scope>NUCLEOTIDE SEQUENCE [LARGE SCALE GENOMIC DNA]</scope>
    <source>
        <strain evidence="7 8">LIND6LT2</strain>
    </source>
</reference>